<dbReference type="InterPro" id="IPR050953">
    <property type="entry name" value="N4_N6_ade-DNA_methylase"/>
</dbReference>
<dbReference type="HOGENOM" id="CLU_004385_0_0_7"/>
<organism evidence="9 10">
    <name type="scientific">Sorangium cellulosum So0157-2</name>
    <dbReference type="NCBI Taxonomy" id="1254432"/>
    <lineage>
        <taxon>Bacteria</taxon>
        <taxon>Pseudomonadati</taxon>
        <taxon>Myxococcota</taxon>
        <taxon>Polyangia</taxon>
        <taxon>Polyangiales</taxon>
        <taxon>Polyangiaceae</taxon>
        <taxon>Sorangium</taxon>
    </lineage>
</organism>
<dbReference type="InterPro" id="IPR011639">
    <property type="entry name" value="MethylTrfase_TaqI-like_dom"/>
</dbReference>
<dbReference type="RefSeq" id="WP_020735817.1">
    <property type="nucleotide sequence ID" value="NC_021658.1"/>
</dbReference>
<dbReference type="Gene3D" id="3.40.50.150">
    <property type="entry name" value="Vaccinia Virus protein VP39"/>
    <property type="match status" value="2"/>
</dbReference>
<reference evidence="9 10" key="1">
    <citation type="journal article" date="2013" name="Sci. Rep.">
        <title>Extraordinary expansion of a Sorangium cellulosum genome from an alkaline milieu.</title>
        <authorList>
            <person name="Han K."/>
            <person name="Li Z.F."/>
            <person name="Peng R."/>
            <person name="Zhu L.P."/>
            <person name="Zhou T."/>
            <person name="Wang L.G."/>
            <person name="Li S.G."/>
            <person name="Zhang X.B."/>
            <person name="Hu W."/>
            <person name="Wu Z.H."/>
            <person name="Qin N."/>
            <person name="Li Y.Z."/>
        </authorList>
    </citation>
    <scope>NUCLEOTIDE SEQUENCE [LARGE SCALE GENOMIC DNA]</scope>
    <source>
        <strain evidence="9 10">So0157-2</strain>
    </source>
</reference>
<comment type="catalytic activity">
    <reaction evidence="5">
        <text>a 2'-deoxyadenosine in DNA + S-adenosyl-L-methionine = an N(6)-methyl-2'-deoxyadenosine in DNA + S-adenosyl-L-homocysteine + H(+)</text>
        <dbReference type="Rhea" id="RHEA:15197"/>
        <dbReference type="Rhea" id="RHEA-COMP:12418"/>
        <dbReference type="Rhea" id="RHEA-COMP:12419"/>
        <dbReference type="ChEBI" id="CHEBI:15378"/>
        <dbReference type="ChEBI" id="CHEBI:57856"/>
        <dbReference type="ChEBI" id="CHEBI:59789"/>
        <dbReference type="ChEBI" id="CHEBI:90615"/>
        <dbReference type="ChEBI" id="CHEBI:90616"/>
        <dbReference type="EC" id="2.1.1.72"/>
    </reaction>
</comment>
<gene>
    <name evidence="9" type="ORF">SCE1572_19395</name>
</gene>
<protein>
    <recommendedName>
        <fullName evidence="1">site-specific DNA-methyltransferase (adenine-specific)</fullName>
        <ecNumber evidence="1">2.1.1.72</ecNumber>
    </recommendedName>
</protein>
<keyword evidence="2" id="KW-0489">Methyltransferase</keyword>
<dbReference type="PANTHER" id="PTHR33841:SF1">
    <property type="entry name" value="DNA METHYLTRANSFERASE A"/>
    <property type="match status" value="1"/>
</dbReference>
<sequence length="1391" mass="153311">MKDRDVLFHKKWLGLAQPIEGLVFSVPALADAQIAPEERPELSAAFEAQLTGDPPRIRSLEAFFRDFLGYASPGMLVPRAELPAELSFYAAEGGQEIRPSFALGRGPFAADDPFAAFDEAPSASQDGAASDRGSRASSETAAQAAASDAKKPWFALLWDLTETGASLDLDEPESETGPWRYPPTAKLERLLRHAGIPVGFLFNGAHLRLVYAPAGESSAHLTFRVEHLRGSEGRPLLTALDLLLHARRAYSASPEHTLEGLLAESRRRQADVTEELAKQVFEAVETLVAGFEAAAARDCGRDELDWLRQAIEAGGDHFYQGVLSVVLRLVFLLYAEDQALLPVEHRTYAEHLSLGGLYARLSHDAGAHPESMHHRFGAYGQLLALFRAVFFGVKHGTLELPPRRGRLFDPNTYPFLEGGLPGWTAAVTDQGARAQARPPSIDDGTVYKVLHRLIVFGGQRLSYRTLDVEQIGSVYESLMGYHVLRIESPAVRLGKFGVWVETRALRAMSPTDRARFLKETCGLNPGPVQAIEKAVKEAGKDDGALAEALAGYAAGRRGEGNRHRAGAGRLVLQPGEERRRTGSHYTPRSLTEKVVRRTLEPLLACLGEARTPEQILQLKICDPAMGSGAFLVAACRELAGEIVAAWTRQGELARVIEQHGDAHLHARRLVAQQCLYGVDKNAAAVELAKLSLWLVTLSRTLPFTFVDHALRHGDSLVGLDFKQIEAFHWAPSGQTETVRVLLRDALDQAVELRQQILALADHEDPVSQGEKRRLFEFSQQAIERVRIVADVCVGAFFAEAKDAAREKERKRRLALVETWLGRERGALDETRSDKERAAELAAALAAREELEALAAEVREKLPPFHWWIEFPEVFFEERPDPLQGGEITGAVLMEGVVGNPPFGGKNNIIDGNPEGYIDWLKVVSPGAHGNSDLSAHFFRRAASLLGHNGTFGLIATNTIAQGDTRTTGLAALVRDGWALYDATDSMPWPGAAAVTVSLVHGSHGRATRHARPALGGRRVPVINSRLRPKPERLDPETLSANANSSFQGSIVLGMGFTLTPAERDALAKKNPKNAERIFPYLGGEEVNTSPSQSFDRYVISFGQMDLAEAERWPDLIRIVREKVKPERDKNNREVRRKYWWRFGEATPALYAALEPLERCVATARTSKHTAFSFQPSGRIFSENLVIFTSSAATMLAILQSRVHIAWVHHTSSTLEDRQGYRPSDCFETFPFPKPDPRTIIPELEAIGERLYDTRARFMIATNQGLTKTYNALKDPACDDPRILDLRRLHEEMDRAVLAAYGWSDIAVPPYCPLTDKDREALQAFEDEVIDRLYVLNAERAREEQRLGLAGKKKGRAASDDGDANEAAPQEPAAPKKSGKGKKSATTQGKLF</sequence>
<evidence type="ECO:0000259" key="7">
    <source>
        <dbReference type="Pfam" id="PF07669"/>
    </source>
</evidence>
<dbReference type="PANTHER" id="PTHR33841">
    <property type="entry name" value="DNA METHYLTRANSFERASE YEEA-RELATED"/>
    <property type="match status" value="1"/>
</dbReference>
<dbReference type="KEGG" id="scu:SCE1572_19395"/>
<dbReference type="REBASE" id="66726">
    <property type="entry name" value="Sce1572ORF19395P"/>
</dbReference>
<proteinExistence type="predicted"/>
<dbReference type="Pfam" id="PF07669">
    <property type="entry name" value="Eco57I"/>
    <property type="match status" value="1"/>
</dbReference>
<evidence type="ECO:0000313" key="10">
    <source>
        <dbReference type="Proteomes" id="UP000014803"/>
    </source>
</evidence>
<feature type="region of interest" description="Disordered" evidence="6">
    <location>
        <begin position="119"/>
        <end position="142"/>
    </location>
</feature>
<feature type="domain" description="MmeI-like target recognition" evidence="8">
    <location>
        <begin position="1053"/>
        <end position="1233"/>
    </location>
</feature>
<dbReference type="GO" id="GO:0009007">
    <property type="term" value="F:site-specific DNA-methyltransferase (adenine-specific) activity"/>
    <property type="evidence" value="ECO:0007669"/>
    <property type="project" value="UniProtKB-EC"/>
</dbReference>
<keyword evidence="4" id="KW-0949">S-adenosyl-L-methionine</keyword>
<evidence type="ECO:0000256" key="2">
    <source>
        <dbReference type="ARBA" id="ARBA00022603"/>
    </source>
</evidence>
<name>S4XTJ1_SORCE</name>
<evidence type="ECO:0000256" key="4">
    <source>
        <dbReference type="ARBA" id="ARBA00022691"/>
    </source>
</evidence>
<dbReference type="STRING" id="1254432.SCE1572_19395"/>
<dbReference type="InterPro" id="IPR029063">
    <property type="entry name" value="SAM-dependent_MTases_sf"/>
</dbReference>
<evidence type="ECO:0000256" key="1">
    <source>
        <dbReference type="ARBA" id="ARBA00011900"/>
    </source>
</evidence>
<dbReference type="Proteomes" id="UP000014803">
    <property type="component" value="Chromosome"/>
</dbReference>
<dbReference type="eggNOG" id="COG1002">
    <property type="taxonomic scope" value="Bacteria"/>
</dbReference>
<dbReference type="EC" id="2.1.1.72" evidence="1"/>
<feature type="region of interest" description="Disordered" evidence="6">
    <location>
        <begin position="1344"/>
        <end position="1391"/>
    </location>
</feature>
<dbReference type="PATRIC" id="fig|1254432.3.peg.4386"/>
<evidence type="ECO:0000259" key="8">
    <source>
        <dbReference type="Pfam" id="PF20466"/>
    </source>
</evidence>
<evidence type="ECO:0000313" key="9">
    <source>
        <dbReference type="EMBL" id="AGP36467.1"/>
    </source>
</evidence>
<evidence type="ECO:0000256" key="3">
    <source>
        <dbReference type="ARBA" id="ARBA00022679"/>
    </source>
</evidence>
<evidence type="ECO:0000256" key="6">
    <source>
        <dbReference type="SAM" id="MobiDB-lite"/>
    </source>
</evidence>
<dbReference type="GO" id="GO:0032259">
    <property type="term" value="P:methylation"/>
    <property type="evidence" value="ECO:0007669"/>
    <property type="project" value="UniProtKB-KW"/>
</dbReference>
<feature type="compositionally biased region" description="Low complexity" evidence="6">
    <location>
        <begin position="1364"/>
        <end position="1375"/>
    </location>
</feature>
<feature type="domain" description="Type II methyltransferase M.TaqI-like" evidence="7">
    <location>
        <begin position="673"/>
        <end position="961"/>
    </location>
</feature>
<evidence type="ECO:0000256" key="5">
    <source>
        <dbReference type="ARBA" id="ARBA00047942"/>
    </source>
</evidence>
<dbReference type="Pfam" id="PF20466">
    <property type="entry name" value="MmeI_TRD"/>
    <property type="match status" value="1"/>
</dbReference>
<dbReference type="EMBL" id="CP003969">
    <property type="protein sequence ID" value="AGP36467.1"/>
    <property type="molecule type" value="Genomic_DNA"/>
</dbReference>
<dbReference type="GO" id="GO:0006304">
    <property type="term" value="P:DNA modification"/>
    <property type="evidence" value="ECO:0007669"/>
    <property type="project" value="InterPro"/>
</dbReference>
<accession>S4XTJ1</accession>
<dbReference type="SUPFAM" id="SSF53335">
    <property type="entry name" value="S-adenosyl-L-methionine-dependent methyltransferases"/>
    <property type="match status" value="1"/>
</dbReference>
<dbReference type="PRINTS" id="PR00507">
    <property type="entry name" value="N12N6MTFRASE"/>
</dbReference>
<dbReference type="InterPro" id="IPR046820">
    <property type="entry name" value="MmeI_TRD"/>
</dbReference>
<keyword evidence="3" id="KW-0808">Transferase</keyword>